<dbReference type="GO" id="GO:0007018">
    <property type="term" value="P:microtubule-based movement"/>
    <property type="evidence" value="ECO:0007669"/>
    <property type="project" value="InterPro"/>
</dbReference>
<dbReference type="InterPro" id="IPR042219">
    <property type="entry name" value="AAA_lid_11_sf"/>
</dbReference>
<dbReference type="GO" id="GO:0045505">
    <property type="term" value="F:dynein intermediate chain binding"/>
    <property type="evidence" value="ECO:0007669"/>
    <property type="project" value="InterPro"/>
</dbReference>
<name>A0A7R8W5E4_9CRUS</name>
<evidence type="ECO:0000313" key="2">
    <source>
        <dbReference type="EMBL" id="CAD7225226.1"/>
    </source>
</evidence>
<gene>
    <name evidence="2" type="ORF">CTOB1V02_LOCUS3171</name>
</gene>
<evidence type="ECO:0000256" key="1">
    <source>
        <dbReference type="SAM" id="MobiDB-lite"/>
    </source>
</evidence>
<dbReference type="EMBL" id="OB660529">
    <property type="protein sequence ID" value="CAD7225226.1"/>
    <property type="molecule type" value="Genomic_DNA"/>
</dbReference>
<dbReference type="Gene3D" id="1.10.8.720">
    <property type="entry name" value="Region D6 of dynein motor"/>
    <property type="match status" value="1"/>
</dbReference>
<dbReference type="PANTHER" id="PTHR46532:SF13">
    <property type="entry name" value="CYTOPLASMIC DYNEIN 1 HEAVY CHAIN 1"/>
    <property type="match status" value="1"/>
</dbReference>
<dbReference type="GO" id="GO:0005858">
    <property type="term" value="C:axonemal dynein complex"/>
    <property type="evidence" value="ECO:0007669"/>
    <property type="project" value="TreeGrafter"/>
</dbReference>
<dbReference type="OrthoDB" id="14187at2759"/>
<proteinExistence type="predicted"/>
<dbReference type="PANTHER" id="PTHR46532">
    <property type="entry name" value="MALE FERTILITY FACTOR KL5"/>
    <property type="match status" value="1"/>
</dbReference>
<reference evidence="2" key="1">
    <citation type="submission" date="2020-11" db="EMBL/GenBank/DDBJ databases">
        <authorList>
            <person name="Tran Van P."/>
        </authorList>
    </citation>
    <scope>NUCLEOTIDE SEQUENCE</scope>
</reference>
<dbReference type="AlphaFoldDB" id="A0A7R8W5E4"/>
<dbReference type="InterPro" id="IPR026983">
    <property type="entry name" value="DHC"/>
</dbReference>
<dbReference type="Gene3D" id="1.20.1270.280">
    <property type="match status" value="1"/>
</dbReference>
<protein>
    <submittedName>
        <fullName evidence="2">Uncharacterized protein</fullName>
    </submittedName>
</protein>
<dbReference type="InterPro" id="IPR041658">
    <property type="entry name" value="AAA_lid_11"/>
</dbReference>
<sequence length="254" mass="28470">MFNAWDKRAVPTSGAAFPAKIYRTISRQQQVQGGRSNLPPEKVPWEAISRLLSQCIYGGKIDNEFDQRLLASFLAKLFVPASFESHFPLGPPETELAMPEGIRRDQFLSWIEALGHRQTPAWLGLPTNAETVLLIERGHDMIGKLLKMQLLEDDEEDLAYEATPMAVPGAGETKTPEGRPSWMKTLAQTADGWLGILPKEIPIGAEVLVDLEKLKDEERRKIPLISTTNCFERDSNAEQKTPGAIEDEQHRELN</sequence>
<dbReference type="Pfam" id="PF18198">
    <property type="entry name" value="AAA_lid_11"/>
    <property type="match status" value="1"/>
</dbReference>
<feature type="region of interest" description="Disordered" evidence="1">
    <location>
        <begin position="231"/>
        <end position="254"/>
    </location>
</feature>
<accession>A0A7R8W5E4</accession>
<dbReference type="GO" id="GO:0051959">
    <property type="term" value="F:dynein light intermediate chain binding"/>
    <property type="evidence" value="ECO:0007669"/>
    <property type="project" value="InterPro"/>
</dbReference>
<organism evidence="2">
    <name type="scientific">Cyprideis torosa</name>
    <dbReference type="NCBI Taxonomy" id="163714"/>
    <lineage>
        <taxon>Eukaryota</taxon>
        <taxon>Metazoa</taxon>
        <taxon>Ecdysozoa</taxon>
        <taxon>Arthropoda</taxon>
        <taxon>Crustacea</taxon>
        <taxon>Oligostraca</taxon>
        <taxon>Ostracoda</taxon>
        <taxon>Podocopa</taxon>
        <taxon>Podocopida</taxon>
        <taxon>Cytherocopina</taxon>
        <taxon>Cytheroidea</taxon>
        <taxon>Cytherideidae</taxon>
        <taxon>Cyprideis</taxon>
    </lineage>
</organism>